<dbReference type="GO" id="GO:0033617">
    <property type="term" value="P:mitochondrial respiratory chain complex IV assembly"/>
    <property type="evidence" value="ECO:0007669"/>
    <property type="project" value="TreeGrafter"/>
</dbReference>
<dbReference type="InterPro" id="IPR032717">
    <property type="entry name" value="Mss51_Znf"/>
</dbReference>
<evidence type="ECO:0000313" key="5">
    <source>
        <dbReference type="Proteomes" id="UP001412239"/>
    </source>
</evidence>
<reference evidence="4" key="1">
    <citation type="submission" date="2015-10" db="EMBL/GenBank/DDBJ databases">
        <authorList>
            <person name="Regsiter A."/>
            <person name="william w."/>
        </authorList>
    </citation>
    <scope>NUCLEOTIDE SEQUENCE</scope>
    <source>
        <strain evidence="4">Montdore</strain>
    </source>
</reference>
<evidence type="ECO:0000313" key="4">
    <source>
        <dbReference type="EMBL" id="CUS08430.1"/>
    </source>
</evidence>
<dbReference type="SUPFAM" id="SSF144232">
    <property type="entry name" value="HIT/MYND zinc finger-like"/>
    <property type="match status" value="1"/>
</dbReference>
<accession>A0A292PPM1</accession>
<gene>
    <name evidence="4" type="ORF">GSTUAT00007506001</name>
</gene>
<dbReference type="GO" id="GO:0005739">
    <property type="term" value="C:mitochondrion"/>
    <property type="evidence" value="ECO:0007669"/>
    <property type="project" value="GOC"/>
</dbReference>
<evidence type="ECO:0000259" key="3">
    <source>
        <dbReference type="Pfam" id="PF20179"/>
    </source>
</evidence>
<organism evidence="4 5">
    <name type="scientific">Tuber aestivum</name>
    <name type="common">summer truffle</name>
    <dbReference type="NCBI Taxonomy" id="59557"/>
    <lineage>
        <taxon>Eukaryota</taxon>
        <taxon>Fungi</taxon>
        <taxon>Dikarya</taxon>
        <taxon>Ascomycota</taxon>
        <taxon>Pezizomycotina</taxon>
        <taxon>Pezizomycetes</taxon>
        <taxon>Pezizales</taxon>
        <taxon>Tuberaceae</taxon>
        <taxon>Tuber</taxon>
    </lineage>
</organism>
<dbReference type="Proteomes" id="UP001412239">
    <property type="component" value="Unassembled WGS sequence"/>
</dbReference>
<evidence type="ECO:0000259" key="2">
    <source>
        <dbReference type="Pfam" id="PF13824"/>
    </source>
</evidence>
<dbReference type="AlphaFoldDB" id="A0A292PPM1"/>
<evidence type="ECO:0000256" key="1">
    <source>
        <dbReference type="SAM" id="MobiDB-lite"/>
    </source>
</evidence>
<feature type="region of interest" description="Disordered" evidence="1">
    <location>
        <begin position="48"/>
        <end position="69"/>
    </location>
</feature>
<dbReference type="PANTHER" id="PTHR28069:SF1">
    <property type="entry name" value="PROTEIN MSS51, MITOCHONDRIAL"/>
    <property type="match status" value="1"/>
</dbReference>
<protein>
    <submittedName>
        <fullName evidence="4">Uncharacterized protein</fullName>
    </submittedName>
</protein>
<proteinExistence type="predicted"/>
<keyword evidence="5" id="KW-1185">Reference proteome</keyword>
<dbReference type="PANTHER" id="PTHR28069">
    <property type="entry name" value="GH20023P"/>
    <property type="match status" value="1"/>
</dbReference>
<dbReference type="InterPro" id="IPR046824">
    <property type="entry name" value="Mss51-like_C"/>
</dbReference>
<feature type="domain" description="Mitochondrial splicing suppressor 51-like C-terminal" evidence="3">
    <location>
        <begin position="284"/>
        <end position="459"/>
    </location>
</feature>
<dbReference type="Pfam" id="PF13824">
    <property type="entry name" value="zf-Mss51"/>
    <property type="match status" value="1"/>
</dbReference>
<sequence>MRAQVCQKCLASSKFLLRRNTATTVSPLIRQAFPAAAARRTFLTSFRKTTTEKDGQLRPPPPAESVSPSEYPLYGHSGGTRVLLKPNNLFHPMDKSPSPSMRERAAKIKRTAYCPHPRHRAADSPTHIKFTCPDCGIPTYCSEEHWAEDYQNHILICDALKEANEDDHDLRSGRFFPEFEYPGEQMDEALINFTNWDTLLYTRDFRAINDERSLRQVTKLLTYPITVASFAHELSPYDIRHRLTVEGLKSVSVMSDVVSTAALRYTLHPPRTGAGKGIRGIRVTPPPVRLFILGARSESSLPREVWHQLTHMFPLSTFHLVFIGPQSMMNRDAELPLPDRTPANPFGAVVERVSHNMKISTFVEYYHTLHDTGTFKPYDPYFDMFVLFHPGLGHPGSAAEWESTLPRLLDTKCAILCTGYTEEDMSRDVDWVHDKCKGEFDVLLEPGVNRFRSLRWDIDDGDPSDLSQGNWGVWSFRGKRYEATKQDLETR</sequence>
<name>A0A292PPM1_9PEZI</name>
<dbReference type="Pfam" id="PF20179">
    <property type="entry name" value="MSS51_C"/>
    <property type="match status" value="1"/>
</dbReference>
<feature type="domain" description="Mitochondrial splicing suppressor 51 zinc-finger" evidence="2">
    <location>
        <begin position="113"/>
        <end position="170"/>
    </location>
</feature>
<dbReference type="EMBL" id="LN891133">
    <property type="protein sequence ID" value="CUS08430.1"/>
    <property type="molecule type" value="Genomic_DNA"/>
</dbReference>